<dbReference type="NCBIfam" id="TIGR00194">
    <property type="entry name" value="uvrC"/>
    <property type="match status" value="1"/>
</dbReference>
<accession>A0A9D1CG71</accession>
<comment type="caution">
    <text evidence="9">The sequence shown here is derived from an EMBL/GenBank/DDBJ whole genome shotgun (WGS) entry which is preliminary data.</text>
</comment>
<dbReference type="CDD" id="cd10434">
    <property type="entry name" value="GIY-YIG_UvrC_Cho"/>
    <property type="match status" value="1"/>
</dbReference>
<dbReference type="SUPFAM" id="SSF82771">
    <property type="entry name" value="GIY-YIG endonuclease"/>
    <property type="match status" value="1"/>
</dbReference>
<dbReference type="InterPro" id="IPR038476">
    <property type="entry name" value="UvrC_RNase_H_dom_sf"/>
</dbReference>
<feature type="domain" description="UvrC family homology region profile" evidence="8">
    <location>
        <begin position="335"/>
        <end position="447"/>
    </location>
</feature>
<organism evidence="9 10">
    <name type="scientific">Aquifex aeolicus</name>
    <dbReference type="NCBI Taxonomy" id="63363"/>
    <lineage>
        <taxon>Bacteria</taxon>
        <taxon>Pseudomonadati</taxon>
        <taxon>Aquificota</taxon>
        <taxon>Aquificia</taxon>
        <taxon>Aquificales</taxon>
        <taxon>Aquificaceae</taxon>
        <taxon>Aquifex</taxon>
    </lineage>
</organism>
<name>A0A9D1CG71_AQUAO</name>
<dbReference type="Gene3D" id="3.40.1440.10">
    <property type="entry name" value="GIY-YIG endonuclease"/>
    <property type="match status" value="1"/>
</dbReference>
<protein>
    <submittedName>
        <fullName evidence="9">Excinuclease ABC subunit UvrC</fullName>
    </submittedName>
</protein>
<evidence type="ECO:0000313" key="10">
    <source>
        <dbReference type="Proteomes" id="UP000606463"/>
    </source>
</evidence>
<evidence type="ECO:0000256" key="2">
    <source>
        <dbReference type="ARBA" id="ARBA00022763"/>
    </source>
</evidence>
<dbReference type="Proteomes" id="UP000606463">
    <property type="component" value="Unassembled WGS sequence"/>
</dbReference>
<dbReference type="InterPro" id="IPR047296">
    <property type="entry name" value="GIY-YIG_UvrC_Cho"/>
</dbReference>
<keyword evidence="6" id="KW-0742">SOS response</keyword>
<gene>
    <name evidence="9" type="primary">uvrC</name>
    <name evidence="9" type="ORF">EYH37_05905</name>
</gene>
<evidence type="ECO:0000313" key="9">
    <source>
        <dbReference type="EMBL" id="HIP98872.1"/>
    </source>
</evidence>
<dbReference type="GO" id="GO:0009432">
    <property type="term" value="P:SOS response"/>
    <property type="evidence" value="ECO:0007669"/>
    <property type="project" value="UniProtKB-KW"/>
</dbReference>
<keyword evidence="1" id="KW-0963">Cytoplasm</keyword>
<dbReference type="FunFam" id="3.30.420.340:FF:000004">
    <property type="entry name" value="UvrABC system protein C"/>
    <property type="match status" value="1"/>
</dbReference>
<proteinExistence type="predicted"/>
<dbReference type="InterPro" id="IPR000305">
    <property type="entry name" value="GIY-YIG_endonuc"/>
</dbReference>
<dbReference type="Pfam" id="PF01541">
    <property type="entry name" value="GIY-YIG"/>
    <property type="match status" value="1"/>
</dbReference>
<dbReference type="PROSITE" id="PS50165">
    <property type="entry name" value="UVRC"/>
    <property type="match status" value="1"/>
</dbReference>
<keyword evidence="2" id="KW-0227">DNA damage</keyword>
<evidence type="ECO:0000259" key="7">
    <source>
        <dbReference type="PROSITE" id="PS50164"/>
    </source>
</evidence>
<evidence type="ECO:0000256" key="4">
    <source>
        <dbReference type="ARBA" id="ARBA00022881"/>
    </source>
</evidence>
<dbReference type="Pfam" id="PF22920">
    <property type="entry name" value="UvrC_RNaseH"/>
    <property type="match status" value="1"/>
</dbReference>
<dbReference type="InterPro" id="IPR001162">
    <property type="entry name" value="UvrC_RNase_H_dom"/>
</dbReference>
<evidence type="ECO:0000256" key="3">
    <source>
        <dbReference type="ARBA" id="ARBA00022769"/>
    </source>
</evidence>
<dbReference type="SUPFAM" id="SSF46600">
    <property type="entry name" value="C-terminal UvrC-binding domain of UvrB"/>
    <property type="match status" value="1"/>
</dbReference>
<dbReference type="EMBL" id="DQVE01000057">
    <property type="protein sequence ID" value="HIP98872.1"/>
    <property type="molecule type" value="Genomic_DNA"/>
</dbReference>
<dbReference type="GO" id="GO:0009381">
    <property type="term" value="F:excinuclease ABC activity"/>
    <property type="evidence" value="ECO:0007669"/>
    <property type="project" value="InterPro"/>
</dbReference>
<dbReference type="PANTHER" id="PTHR30562:SF1">
    <property type="entry name" value="UVRABC SYSTEM PROTEIN C"/>
    <property type="match status" value="1"/>
</dbReference>
<feature type="domain" description="GIY-YIG" evidence="7">
    <location>
        <begin position="16"/>
        <end position="93"/>
    </location>
</feature>
<evidence type="ECO:0000256" key="6">
    <source>
        <dbReference type="ARBA" id="ARBA00023236"/>
    </source>
</evidence>
<dbReference type="InterPro" id="IPR004791">
    <property type="entry name" value="UvrC"/>
</dbReference>
<dbReference type="InterPro" id="IPR035901">
    <property type="entry name" value="GIY-YIG_endonuc_sf"/>
</dbReference>
<dbReference type="PROSITE" id="PS50164">
    <property type="entry name" value="GIY_YIG"/>
    <property type="match status" value="1"/>
</dbReference>
<dbReference type="Pfam" id="PF08459">
    <property type="entry name" value="UvrC_RNaseH_dom"/>
    <property type="match status" value="1"/>
</dbReference>
<sequence length="559" mass="65526">MRNLNWWRNFIEKIPEKCGVYLFKNNGKFIYIGKAKNLKKRLLDHLRAAKNDIKELQIFVQSESLEYILTDNEFEALVLERELINHYKPKFNVVFKHGSGYPMLVITKEHFPTVKIVRTFEEKGEYFGPFFTVNQAKRVKKLLHQIFKLRTCDVMSSKICMDYHLGLCSAPCEGKISQKDYLLAVESAKAFLSGEVGKVLPTLYGKIEEYAKRLEFERCVFLKEQIIALENLAKGQKVLNLPFAEADLWVQKGKKVTIYLVRAKGLVGKQDFEIPPAYDGSFETWLLAYYSVNFVPQRIFLEGEIKDPNLLRRFLEKKRGKGVELEKGIPSPLRRLVEINTKSGEEAKKLFREVLNLPYPHRIEGFDISHFNGEFVVGSCVVWEDGYMKKKCYRKYRVKSFEGIDDYRAIQEVLSRRANRIKKGQYPKPDLWLIDGGRGQLQTALEVKKRFNLRVFVCALAKREEILYTEDGREIRVKEYPPLYRVFGLIRDEAHRYALGYNRRLRELKIFGKLPERDRKILERNFENLYEVLNAKGETLKRLGLNPALKREIRKIYGD</sequence>
<keyword evidence="4" id="KW-0267">Excision nuclease</keyword>
<dbReference type="Gene3D" id="3.30.420.340">
    <property type="entry name" value="UvrC, RNAse H endonuclease domain"/>
    <property type="match status" value="1"/>
</dbReference>
<dbReference type="PANTHER" id="PTHR30562">
    <property type="entry name" value="UVRC/OXIDOREDUCTASE"/>
    <property type="match status" value="1"/>
</dbReference>
<reference evidence="9" key="1">
    <citation type="journal article" date="2020" name="ISME J.">
        <title>Gammaproteobacteria mediating utilization of methyl-, sulfur- and petroleum organic compounds in deep ocean hydrothermal plumes.</title>
        <authorList>
            <person name="Zhou Z."/>
            <person name="Liu Y."/>
            <person name="Pan J."/>
            <person name="Cron B.R."/>
            <person name="Toner B.M."/>
            <person name="Anantharaman K."/>
            <person name="Breier J.A."/>
            <person name="Dick G.J."/>
            <person name="Li M."/>
        </authorList>
    </citation>
    <scope>NUCLEOTIDE SEQUENCE</scope>
    <source>
        <strain evidence="9">SZUA-1501</strain>
    </source>
</reference>
<keyword evidence="3" id="KW-0228">DNA excision</keyword>
<evidence type="ECO:0000256" key="1">
    <source>
        <dbReference type="ARBA" id="ARBA00022490"/>
    </source>
</evidence>
<evidence type="ECO:0000259" key="8">
    <source>
        <dbReference type="PROSITE" id="PS50165"/>
    </source>
</evidence>
<dbReference type="AlphaFoldDB" id="A0A9D1CG71"/>
<dbReference type="InterPro" id="IPR036876">
    <property type="entry name" value="UVR_dom_sf"/>
</dbReference>
<dbReference type="GO" id="GO:0006289">
    <property type="term" value="P:nucleotide-excision repair"/>
    <property type="evidence" value="ECO:0007669"/>
    <property type="project" value="InterPro"/>
</dbReference>
<keyword evidence="5" id="KW-0234">DNA repair</keyword>
<dbReference type="InterPro" id="IPR050066">
    <property type="entry name" value="UvrABC_protein_C"/>
</dbReference>
<dbReference type="GO" id="GO:0009380">
    <property type="term" value="C:excinuclease repair complex"/>
    <property type="evidence" value="ECO:0007669"/>
    <property type="project" value="InterPro"/>
</dbReference>
<evidence type="ECO:0000256" key="5">
    <source>
        <dbReference type="ARBA" id="ARBA00023204"/>
    </source>
</evidence>
<dbReference type="SMART" id="SM00465">
    <property type="entry name" value="GIYc"/>
    <property type="match status" value="1"/>
</dbReference>